<protein>
    <submittedName>
        <fullName evidence="2">Uncharacterized protein</fullName>
    </submittedName>
</protein>
<keyword evidence="3" id="KW-1185">Reference proteome</keyword>
<dbReference type="AlphaFoldDB" id="A0A4Q7ZEM6"/>
<name>A0A4Q7ZEM6_9ACTN</name>
<feature type="transmembrane region" description="Helical" evidence="1">
    <location>
        <begin position="112"/>
        <end position="130"/>
    </location>
</feature>
<feature type="transmembrane region" description="Helical" evidence="1">
    <location>
        <begin position="297"/>
        <end position="320"/>
    </location>
</feature>
<keyword evidence="1" id="KW-1133">Transmembrane helix</keyword>
<dbReference type="OrthoDB" id="5150238at2"/>
<keyword evidence="1" id="KW-0812">Transmembrane</keyword>
<evidence type="ECO:0000313" key="3">
    <source>
        <dbReference type="Proteomes" id="UP000292564"/>
    </source>
</evidence>
<comment type="caution">
    <text evidence="2">The sequence shown here is derived from an EMBL/GenBank/DDBJ whole genome shotgun (WGS) entry which is preliminary data.</text>
</comment>
<keyword evidence="1" id="KW-0472">Membrane</keyword>
<feature type="transmembrane region" description="Helical" evidence="1">
    <location>
        <begin position="257"/>
        <end position="277"/>
    </location>
</feature>
<dbReference type="EMBL" id="SHKY01000001">
    <property type="protein sequence ID" value="RZU49180.1"/>
    <property type="molecule type" value="Genomic_DNA"/>
</dbReference>
<accession>A0A4Q7ZEM6</accession>
<dbReference type="RefSeq" id="WP_130508305.1">
    <property type="nucleotide sequence ID" value="NZ_SHKY01000001.1"/>
</dbReference>
<organism evidence="2 3">
    <name type="scientific">Krasilnikovia cinnamomea</name>
    <dbReference type="NCBI Taxonomy" id="349313"/>
    <lineage>
        <taxon>Bacteria</taxon>
        <taxon>Bacillati</taxon>
        <taxon>Actinomycetota</taxon>
        <taxon>Actinomycetes</taxon>
        <taxon>Micromonosporales</taxon>
        <taxon>Micromonosporaceae</taxon>
        <taxon>Krasilnikovia</taxon>
    </lineage>
</organism>
<feature type="transmembrane region" description="Helical" evidence="1">
    <location>
        <begin position="230"/>
        <end position="250"/>
    </location>
</feature>
<evidence type="ECO:0000313" key="2">
    <source>
        <dbReference type="EMBL" id="RZU49180.1"/>
    </source>
</evidence>
<gene>
    <name evidence="2" type="ORF">EV385_0916</name>
</gene>
<feature type="transmembrane region" description="Helical" evidence="1">
    <location>
        <begin position="68"/>
        <end position="92"/>
    </location>
</feature>
<evidence type="ECO:0000256" key="1">
    <source>
        <dbReference type="SAM" id="Phobius"/>
    </source>
</evidence>
<proteinExistence type="predicted"/>
<feature type="transmembrane region" description="Helical" evidence="1">
    <location>
        <begin position="161"/>
        <end position="178"/>
    </location>
</feature>
<reference evidence="2 3" key="1">
    <citation type="submission" date="2019-02" db="EMBL/GenBank/DDBJ databases">
        <title>Sequencing the genomes of 1000 actinobacteria strains.</title>
        <authorList>
            <person name="Klenk H.-P."/>
        </authorList>
    </citation>
    <scope>NUCLEOTIDE SEQUENCE [LARGE SCALE GENOMIC DNA]</scope>
    <source>
        <strain evidence="2 3">DSM 45162</strain>
    </source>
</reference>
<feature type="transmembrane region" description="Helical" evidence="1">
    <location>
        <begin position="137"/>
        <end position="155"/>
    </location>
</feature>
<sequence>MSTDETLARAYRRLLFAYPRRYRRDRERELIDTYLEAGSDRRRPSAGDAADLFLGGVRQRLRAAGLSGVVDGLPIAAVLALATAAAISVHFLLSFESATPGSLWRVRPFTSLAGLVYVGWLLTALTAVVWPGRPARLAAAGTFGLLGAVTVVAVARPPAVSLPPFVLLPLLVLGALAIAQPANPSWSLRLAPVGAAVATLAGVAATGGPHTARLGPYLECCDGQGPVASALHRAAMGLLVAALAAAVWYGRRRDPRGAWALLLLATPVVALESMWMYDLDPFRTIAYSMVGSNPVQVGIAGLLAVACAGVLLPLLVGGLVRVARARRADVSGDVAH</sequence>
<dbReference type="Proteomes" id="UP000292564">
    <property type="component" value="Unassembled WGS sequence"/>
</dbReference>
<feature type="transmembrane region" description="Helical" evidence="1">
    <location>
        <begin position="190"/>
        <end position="210"/>
    </location>
</feature>